<accession>A0A0V0T9C8</accession>
<reference evidence="1 2" key="1">
    <citation type="submission" date="2015-01" db="EMBL/GenBank/DDBJ databases">
        <title>Evolution of Trichinella species and genotypes.</title>
        <authorList>
            <person name="Korhonen P.K."/>
            <person name="Edoardo P."/>
            <person name="Giuseppe L.R."/>
            <person name="Gasser R.B."/>
        </authorList>
    </citation>
    <scope>NUCLEOTIDE SEQUENCE [LARGE SCALE GENOMIC DNA]</scope>
    <source>
        <strain evidence="1">ISS417</strain>
    </source>
</reference>
<evidence type="ECO:0000313" key="1">
    <source>
        <dbReference type="EMBL" id="KRX35554.1"/>
    </source>
</evidence>
<comment type="caution">
    <text evidence="1">The sequence shown here is derived from an EMBL/GenBank/DDBJ whole genome shotgun (WGS) entry which is preliminary data.</text>
</comment>
<sequence>MNLCLMFCESKDDGCGEQAVFLMTETSSLTATHVNSAFDSLNCWLKTDVSRPPPELCEQQPVINDCGQSRSSLRTSNSIGFYCRRPLLGVRTMSGTYSQNISDCHFNHARAYYYIGQIFLKYRCQAMPKMMTGHQQQCVVASCFRQQHVL</sequence>
<protein>
    <submittedName>
        <fullName evidence="1">Uncharacterized protein</fullName>
    </submittedName>
</protein>
<proteinExistence type="predicted"/>
<keyword evidence="2" id="KW-1185">Reference proteome</keyword>
<dbReference type="Proteomes" id="UP000055048">
    <property type="component" value="Unassembled WGS sequence"/>
</dbReference>
<dbReference type="EMBL" id="JYDJ01000429">
    <property type="protein sequence ID" value="KRX35554.1"/>
    <property type="molecule type" value="Genomic_DNA"/>
</dbReference>
<evidence type="ECO:0000313" key="2">
    <source>
        <dbReference type="Proteomes" id="UP000055048"/>
    </source>
</evidence>
<organism evidence="1 2">
    <name type="scientific">Trichinella murrelli</name>
    <dbReference type="NCBI Taxonomy" id="144512"/>
    <lineage>
        <taxon>Eukaryota</taxon>
        <taxon>Metazoa</taxon>
        <taxon>Ecdysozoa</taxon>
        <taxon>Nematoda</taxon>
        <taxon>Enoplea</taxon>
        <taxon>Dorylaimia</taxon>
        <taxon>Trichinellida</taxon>
        <taxon>Trichinellidae</taxon>
        <taxon>Trichinella</taxon>
    </lineage>
</organism>
<gene>
    <name evidence="1" type="ORF">T05_618</name>
</gene>
<dbReference type="OrthoDB" id="10433670at2759"/>
<name>A0A0V0T9C8_9BILA</name>
<dbReference type="AlphaFoldDB" id="A0A0V0T9C8"/>